<proteinExistence type="inferred from homology"/>
<protein>
    <submittedName>
        <fullName evidence="14">ATP-binding cassette, subfamily C</fullName>
    </submittedName>
</protein>
<dbReference type="InterPro" id="IPR039421">
    <property type="entry name" value="Type_1_exporter"/>
</dbReference>
<dbReference type="PANTHER" id="PTHR24221:SF654">
    <property type="entry name" value="ATP-BINDING CASSETTE SUB-FAMILY B MEMBER 6"/>
    <property type="match status" value="1"/>
</dbReference>
<evidence type="ECO:0000256" key="4">
    <source>
        <dbReference type="ARBA" id="ARBA00022475"/>
    </source>
</evidence>
<dbReference type="Proteomes" id="UP000199184">
    <property type="component" value="Unassembled WGS sequence"/>
</dbReference>
<dbReference type="PROSITE" id="PS50929">
    <property type="entry name" value="ABC_TM1F"/>
    <property type="match status" value="1"/>
</dbReference>
<gene>
    <name evidence="14" type="ORF">GA0061098_1001125</name>
</gene>
<dbReference type="SUPFAM" id="SSF90123">
    <property type="entry name" value="ABC transporter transmembrane region"/>
    <property type="match status" value="1"/>
</dbReference>
<keyword evidence="4" id="KW-1003">Cell membrane</keyword>
<keyword evidence="7 14" id="KW-0067">ATP-binding</keyword>
<reference evidence="15" key="1">
    <citation type="submission" date="2016-08" db="EMBL/GenBank/DDBJ databases">
        <authorList>
            <person name="Varghese N."/>
            <person name="Submissions Spin"/>
        </authorList>
    </citation>
    <scope>NUCLEOTIDE SEQUENCE [LARGE SCALE GENOMIC DNA]</scope>
    <source>
        <strain evidence="15">ERR11</strain>
    </source>
</reference>
<dbReference type="CDD" id="cd18586">
    <property type="entry name" value="ABC_6TM_PrtD_like"/>
    <property type="match status" value="1"/>
</dbReference>
<dbReference type="SUPFAM" id="SSF52540">
    <property type="entry name" value="P-loop containing nucleoside triphosphate hydrolases"/>
    <property type="match status" value="1"/>
</dbReference>
<keyword evidence="5 11" id="KW-0812">Transmembrane</keyword>
<dbReference type="Pfam" id="PF00664">
    <property type="entry name" value="ABC_membrane"/>
    <property type="match status" value="1"/>
</dbReference>
<feature type="transmembrane region" description="Helical" evidence="11">
    <location>
        <begin position="213"/>
        <end position="243"/>
    </location>
</feature>
<dbReference type="GO" id="GO:0140359">
    <property type="term" value="F:ABC-type transporter activity"/>
    <property type="evidence" value="ECO:0007669"/>
    <property type="project" value="InterPro"/>
</dbReference>
<dbReference type="Pfam" id="PF00005">
    <property type="entry name" value="ABC_tran"/>
    <property type="match status" value="1"/>
</dbReference>
<evidence type="ECO:0000256" key="3">
    <source>
        <dbReference type="ARBA" id="ARBA00022448"/>
    </source>
</evidence>
<accession>A0A1C3TYK1</accession>
<dbReference type="GO" id="GO:0034040">
    <property type="term" value="F:ATPase-coupled lipid transmembrane transporter activity"/>
    <property type="evidence" value="ECO:0007669"/>
    <property type="project" value="TreeGrafter"/>
</dbReference>
<evidence type="ECO:0000256" key="1">
    <source>
        <dbReference type="ARBA" id="ARBA00004651"/>
    </source>
</evidence>
<dbReference type="NCBIfam" id="TIGR01842">
    <property type="entry name" value="type_I_sec_PrtD"/>
    <property type="match status" value="1"/>
</dbReference>
<comment type="function">
    <text evidence="10">Involved in beta-(1--&gt;2)glucan export. Transmembrane domains (TMD) form a pore in the inner membrane and the ATP-binding domain (NBD) is responsible for energy generation.</text>
</comment>
<dbReference type="InterPro" id="IPR047957">
    <property type="entry name" value="ABC_AprD-like_6TM"/>
</dbReference>
<dbReference type="InterPro" id="IPR003593">
    <property type="entry name" value="AAA+_ATPase"/>
</dbReference>
<evidence type="ECO:0000259" key="12">
    <source>
        <dbReference type="PROSITE" id="PS50893"/>
    </source>
</evidence>
<dbReference type="AlphaFoldDB" id="A0A1C3TYK1"/>
<dbReference type="GO" id="GO:0030256">
    <property type="term" value="C:type I protein secretion system complex"/>
    <property type="evidence" value="ECO:0007669"/>
    <property type="project" value="InterPro"/>
</dbReference>
<dbReference type="Gene3D" id="1.20.1560.10">
    <property type="entry name" value="ABC transporter type 1, transmembrane domain"/>
    <property type="match status" value="1"/>
</dbReference>
<evidence type="ECO:0000256" key="9">
    <source>
        <dbReference type="ARBA" id="ARBA00023136"/>
    </source>
</evidence>
<keyword evidence="6" id="KW-0547">Nucleotide-binding</keyword>
<evidence type="ECO:0000256" key="7">
    <source>
        <dbReference type="ARBA" id="ARBA00022840"/>
    </source>
</evidence>
<feature type="transmembrane region" description="Helical" evidence="11">
    <location>
        <begin position="88"/>
        <end position="111"/>
    </location>
</feature>
<dbReference type="InterPro" id="IPR003439">
    <property type="entry name" value="ABC_transporter-like_ATP-bd"/>
</dbReference>
<sequence length="644" mass="69839">MTDVGQRGVIPPPANLYRIPFLHLSGLWSSGRQSANDAERPTSRLVGWARRWVDALRQRIFVARFRPAENYEEPQSEMSAFLRSCRRIFWALAAFSGMSNLLMLTGSFFMLQVYDRVLPGRSIPTLIALMVLATVLYVFQGGLDFVRSRISARVGRYLDERLGVRIFDALVRLPLKTRADGDGLQPVRDLDQVRSFLSSGGPTALFDLPWMPIYLGVCFLFHFWIGVTALAGALVLVGITMLAETRTRGPAKASSRLAVSRAALALEGRRNAEVLQAMGMRQQAALRWRDVNAKYLAAHEQASDVANGLGGVSKLFRAILQSLVLAVGAVLVINQESTAGIIIAGSILTARALAPVEMAIANWKGFVAARQSGQRLDALLKLLPGEEERLALPPPTEALTVEQLYIGAPNSERPTVNEVSFQLRRGQAVGIIGPSGSGKSTLARALVGVWPSIRGRIRLDNAALDHWSSDALGKHIGYLPQDVELFDGSVAMNIARFDPQATAAAVLEAAHAAGAHDLILSFPEGYGTKIGEGGLALSAGQRQRIGLARAFYGKPFLVVLDEPSSNLDAEGEEALTEAILNVRRRGGIVVVVAHRPKALEAVDHVLCLGEGRVQSFGKREEVLRKVLRNPVPLKVVAEAQGGNR</sequence>
<dbReference type="InterPro" id="IPR036640">
    <property type="entry name" value="ABC1_TM_sf"/>
</dbReference>
<evidence type="ECO:0000256" key="8">
    <source>
        <dbReference type="ARBA" id="ARBA00022989"/>
    </source>
</evidence>
<feature type="domain" description="ABC transmembrane type-1" evidence="13">
    <location>
        <begin position="90"/>
        <end position="368"/>
    </location>
</feature>
<dbReference type="PANTHER" id="PTHR24221">
    <property type="entry name" value="ATP-BINDING CASSETTE SUB-FAMILY B"/>
    <property type="match status" value="1"/>
</dbReference>
<evidence type="ECO:0000313" key="15">
    <source>
        <dbReference type="Proteomes" id="UP000199184"/>
    </source>
</evidence>
<dbReference type="InterPro" id="IPR017871">
    <property type="entry name" value="ABC_transporter-like_CS"/>
</dbReference>
<comment type="subcellular location">
    <subcellularLocation>
        <location evidence="1">Cell membrane</location>
        <topology evidence="1">Multi-pass membrane protein</topology>
    </subcellularLocation>
</comment>
<dbReference type="PROSITE" id="PS50893">
    <property type="entry name" value="ABC_TRANSPORTER_2"/>
    <property type="match status" value="1"/>
</dbReference>
<name>A0A1C3TYK1_9BRAD</name>
<dbReference type="GO" id="GO:0030253">
    <property type="term" value="P:protein secretion by the type I secretion system"/>
    <property type="evidence" value="ECO:0007669"/>
    <property type="project" value="InterPro"/>
</dbReference>
<dbReference type="GO" id="GO:0016887">
    <property type="term" value="F:ATP hydrolysis activity"/>
    <property type="evidence" value="ECO:0007669"/>
    <property type="project" value="InterPro"/>
</dbReference>
<comment type="similarity">
    <text evidence="2">Belongs to the ABC transporter superfamily.</text>
</comment>
<dbReference type="GO" id="GO:0005886">
    <property type="term" value="C:plasma membrane"/>
    <property type="evidence" value="ECO:0007669"/>
    <property type="project" value="UniProtKB-SubCell"/>
</dbReference>
<dbReference type="SMART" id="SM00382">
    <property type="entry name" value="AAA"/>
    <property type="match status" value="1"/>
</dbReference>
<dbReference type="InterPro" id="IPR027417">
    <property type="entry name" value="P-loop_NTPase"/>
</dbReference>
<dbReference type="FunFam" id="3.40.50.300:FF:001444">
    <property type="entry name" value="ABC transporter ATP-binding protein"/>
    <property type="match status" value="1"/>
</dbReference>
<dbReference type="Gene3D" id="3.40.50.300">
    <property type="entry name" value="P-loop containing nucleotide triphosphate hydrolases"/>
    <property type="match status" value="1"/>
</dbReference>
<dbReference type="GO" id="GO:0005524">
    <property type="term" value="F:ATP binding"/>
    <property type="evidence" value="ECO:0007669"/>
    <property type="project" value="UniProtKB-KW"/>
</dbReference>
<keyword evidence="8 11" id="KW-1133">Transmembrane helix</keyword>
<evidence type="ECO:0000256" key="6">
    <source>
        <dbReference type="ARBA" id="ARBA00022741"/>
    </source>
</evidence>
<keyword evidence="3" id="KW-0813">Transport</keyword>
<evidence type="ECO:0000256" key="5">
    <source>
        <dbReference type="ARBA" id="ARBA00022692"/>
    </source>
</evidence>
<feature type="transmembrane region" description="Helical" evidence="11">
    <location>
        <begin position="123"/>
        <end position="146"/>
    </location>
</feature>
<evidence type="ECO:0000256" key="2">
    <source>
        <dbReference type="ARBA" id="ARBA00005417"/>
    </source>
</evidence>
<evidence type="ECO:0000259" key="13">
    <source>
        <dbReference type="PROSITE" id="PS50929"/>
    </source>
</evidence>
<evidence type="ECO:0000313" key="14">
    <source>
        <dbReference type="EMBL" id="SCB08309.1"/>
    </source>
</evidence>
<keyword evidence="15" id="KW-1185">Reference proteome</keyword>
<dbReference type="PROSITE" id="PS00211">
    <property type="entry name" value="ABC_TRANSPORTER_1"/>
    <property type="match status" value="1"/>
</dbReference>
<evidence type="ECO:0000256" key="11">
    <source>
        <dbReference type="SAM" id="Phobius"/>
    </source>
</evidence>
<evidence type="ECO:0000256" key="10">
    <source>
        <dbReference type="ARBA" id="ARBA00024722"/>
    </source>
</evidence>
<keyword evidence="9 11" id="KW-0472">Membrane</keyword>
<dbReference type="FunFam" id="1.20.1560.10:FF:000109">
    <property type="entry name" value="Alkaline protease secretion ATP-binding protein aprD"/>
    <property type="match status" value="1"/>
</dbReference>
<organism evidence="14 15">
    <name type="scientific">Bradyrhizobium shewense</name>
    <dbReference type="NCBI Taxonomy" id="1761772"/>
    <lineage>
        <taxon>Bacteria</taxon>
        <taxon>Pseudomonadati</taxon>
        <taxon>Pseudomonadota</taxon>
        <taxon>Alphaproteobacteria</taxon>
        <taxon>Hyphomicrobiales</taxon>
        <taxon>Nitrobacteraceae</taxon>
        <taxon>Bradyrhizobium</taxon>
    </lineage>
</organism>
<dbReference type="EMBL" id="FMAI01000001">
    <property type="protein sequence ID" value="SCB08309.1"/>
    <property type="molecule type" value="Genomic_DNA"/>
</dbReference>
<dbReference type="InterPro" id="IPR010128">
    <property type="entry name" value="ATPase_T1SS_PrtD-like"/>
</dbReference>
<dbReference type="InterPro" id="IPR011527">
    <property type="entry name" value="ABC1_TM_dom"/>
</dbReference>
<feature type="domain" description="ABC transporter" evidence="12">
    <location>
        <begin position="399"/>
        <end position="635"/>
    </location>
</feature>